<protein>
    <submittedName>
        <fullName evidence="1">Uncharacterized protein</fullName>
    </submittedName>
</protein>
<evidence type="ECO:0000313" key="1">
    <source>
        <dbReference type="EMBL" id="CZR65541.1"/>
    </source>
</evidence>
<name>A0A1L7XKG0_9HELO</name>
<organism evidence="1 2">
    <name type="scientific">Phialocephala subalpina</name>
    <dbReference type="NCBI Taxonomy" id="576137"/>
    <lineage>
        <taxon>Eukaryota</taxon>
        <taxon>Fungi</taxon>
        <taxon>Dikarya</taxon>
        <taxon>Ascomycota</taxon>
        <taxon>Pezizomycotina</taxon>
        <taxon>Leotiomycetes</taxon>
        <taxon>Helotiales</taxon>
        <taxon>Mollisiaceae</taxon>
        <taxon>Phialocephala</taxon>
        <taxon>Phialocephala fortinii species complex</taxon>
    </lineage>
</organism>
<reference evidence="1 2" key="1">
    <citation type="submission" date="2016-03" db="EMBL/GenBank/DDBJ databases">
        <authorList>
            <person name="Ploux O."/>
        </authorList>
    </citation>
    <scope>NUCLEOTIDE SEQUENCE [LARGE SCALE GENOMIC DNA]</scope>
    <source>
        <strain evidence="1 2">UAMH 11012</strain>
    </source>
</reference>
<evidence type="ECO:0000313" key="2">
    <source>
        <dbReference type="Proteomes" id="UP000184330"/>
    </source>
</evidence>
<gene>
    <name evidence="1" type="ORF">PAC_15441</name>
</gene>
<sequence>MPCLAKLKLSNWQISVNTRPHLLTQAQPRREPPIDQPKGRTGLYYRACMSSYRPKFICAEPTCRRPIKPVYDPDKFEYRISEFQDWAVRTLEERSPGLAAAYRNSNRMNSGSNRGSDELATLIRLQQKQWDNPASISEEEFEFLKARDPQLWWTEITRMPRISGVPEINMVRCPGCGKGVKRVGSNFRVPRKRDQTAWKAIEEMIERGEDMVAKFSFCATVEEHERMVKIAIELRSKVR</sequence>
<accession>A0A1L7XKG0</accession>
<dbReference type="EMBL" id="FJOG01000031">
    <property type="protein sequence ID" value="CZR65541.1"/>
    <property type="molecule type" value="Genomic_DNA"/>
</dbReference>
<proteinExistence type="predicted"/>
<keyword evidence="2" id="KW-1185">Reference proteome</keyword>
<dbReference type="OrthoDB" id="3211860at2759"/>
<dbReference type="AlphaFoldDB" id="A0A1L7XKG0"/>
<dbReference type="Proteomes" id="UP000184330">
    <property type="component" value="Unassembled WGS sequence"/>
</dbReference>